<dbReference type="EMBL" id="VEPZ02001049">
    <property type="protein sequence ID" value="KAE8697657.1"/>
    <property type="molecule type" value="Genomic_DNA"/>
</dbReference>
<gene>
    <name evidence="1" type="ORF">F3Y22_tig00110610pilonHSYRG00013</name>
</gene>
<sequence length="78" mass="8667">MMMMMMVMKSVSPTQHFETCISTKAGELLLIRELYLGVPILTNCSCGRLSKMKMFSGGHSNAPMLHKVMSREGANEGR</sequence>
<organism evidence="1 2">
    <name type="scientific">Hibiscus syriacus</name>
    <name type="common">Rose of Sharon</name>
    <dbReference type="NCBI Taxonomy" id="106335"/>
    <lineage>
        <taxon>Eukaryota</taxon>
        <taxon>Viridiplantae</taxon>
        <taxon>Streptophyta</taxon>
        <taxon>Embryophyta</taxon>
        <taxon>Tracheophyta</taxon>
        <taxon>Spermatophyta</taxon>
        <taxon>Magnoliopsida</taxon>
        <taxon>eudicotyledons</taxon>
        <taxon>Gunneridae</taxon>
        <taxon>Pentapetalae</taxon>
        <taxon>rosids</taxon>
        <taxon>malvids</taxon>
        <taxon>Malvales</taxon>
        <taxon>Malvaceae</taxon>
        <taxon>Malvoideae</taxon>
        <taxon>Hibiscus</taxon>
    </lineage>
</organism>
<protein>
    <submittedName>
        <fullName evidence="1">Uncharacterized protein</fullName>
    </submittedName>
</protein>
<dbReference type="AlphaFoldDB" id="A0A6A3A1Z7"/>
<evidence type="ECO:0000313" key="2">
    <source>
        <dbReference type="Proteomes" id="UP000436088"/>
    </source>
</evidence>
<keyword evidence="2" id="KW-1185">Reference proteome</keyword>
<name>A0A6A3A1Z7_HIBSY</name>
<proteinExistence type="predicted"/>
<accession>A0A6A3A1Z7</accession>
<reference evidence="1" key="1">
    <citation type="submission" date="2019-09" db="EMBL/GenBank/DDBJ databases">
        <title>Draft genome information of white flower Hibiscus syriacus.</title>
        <authorList>
            <person name="Kim Y.-M."/>
        </authorList>
    </citation>
    <scope>NUCLEOTIDE SEQUENCE [LARGE SCALE GENOMIC DNA]</scope>
    <source>
        <strain evidence="1">YM2019G1</strain>
    </source>
</reference>
<dbReference type="Proteomes" id="UP000436088">
    <property type="component" value="Unassembled WGS sequence"/>
</dbReference>
<comment type="caution">
    <text evidence="1">The sequence shown here is derived from an EMBL/GenBank/DDBJ whole genome shotgun (WGS) entry which is preliminary data.</text>
</comment>
<evidence type="ECO:0000313" key="1">
    <source>
        <dbReference type="EMBL" id="KAE8697657.1"/>
    </source>
</evidence>